<evidence type="ECO:0000313" key="3">
    <source>
        <dbReference type="Proteomes" id="UP000235672"/>
    </source>
</evidence>
<gene>
    <name evidence="2" type="ORF">NA56DRAFT_726565</name>
</gene>
<dbReference type="GO" id="GO:0016705">
    <property type="term" value="F:oxidoreductase activity, acting on paired donors, with incorporation or reduction of molecular oxygen"/>
    <property type="evidence" value="ECO:0007669"/>
    <property type="project" value="InterPro"/>
</dbReference>
<dbReference type="AlphaFoldDB" id="A0A2J6PX50"/>
<reference evidence="2 3" key="1">
    <citation type="submission" date="2016-05" db="EMBL/GenBank/DDBJ databases">
        <title>A degradative enzymes factory behind the ericoid mycorrhizal symbiosis.</title>
        <authorList>
            <consortium name="DOE Joint Genome Institute"/>
            <person name="Martino E."/>
            <person name="Morin E."/>
            <person name="Grelet G."/>
            <person name="Kuo A."/>
            <person name="Kohler A."/>
            <person name="Daghino S."/>
            <person name="Barry K."/>
            <person name="Choi C."/>
            <person name="Cichocki N."/>
            <person name="Clum A."/>
            <person name="Copeland A."/>
            <person name="Hainaut M."/>
            <person name="Haridas S."/>
            <person name="Labutti K."/>
            <person name="Lindquist E."/>
            <person name="Lipzen A."/>
            <person name="Khouja H.-R."/>
            <person name="Murat C."/>
            <person name="Ohm R."/>
            <person name="Olson A."/>
            <person name="Spatafora J."/>
            <person name="Veneault-Fourrey C."/>
            <person name="Henrissat B."/>
            <person name="Grigoriev I."/>
            <person name="Martin F."/>
            <person name="Perotto S."/>
        </authorList>
    </citation>
    <scope>NUCLEOTIDE SEQUENCE [LARGE SCALE GENOMIC DNA]</scope>
    <source>
        <strain evidence="2 3">UAMH 7357</strain>
    </source>
</reference>
<dbReference type="GO" id="GO:0005506">
    <property type="term" value="F:iron ion binding"/>
    <property type="evidence" value="ECO:0007669"/>
    <property type="project" value="InterPro"/>
</dbReference>
<dbReference type="GO" id="GO:0020037">
    <property type="term" value="F:heme binding"/>
    <property type="evidence" value="ECO:0007669"/>
    <property type="project" value="InterPro"/>
</dbReference>
<feature type="transmembrane region" description="Helical" evidence="1">
    <location>
        <begin position="6"/>
        <end position="27"/>
    </location>
</feature>
<keyword evidence="1" id="KW-0472">Membrane</keyword>
<keyword evidence="1" id="KW-1133">Transmembrane helix</keyword>
<evidence type="ECO:0000313" key="2">
    <source>
        <dbReference type="EMBL" id="PMD18534.1"/>
    </source>
</evidence>
<dbReference type="GO" id="GO:0004497">
    <property type="term" value="F:monooxygenase activity"/>
    <property type="evidence" value="ECO:0007669"/>
    <property type="project" value="InterPro"/>
</dbReference>
<dbReference type="InterPro" id="IPR001128">
    <property type="entry name" value="Cyt_P450"/>
</dbReference>
<dbReference type="EMBL" id="KZ613493">
    <property type="protein sequence ID" value="PMD18534.1"/>
    <property type="molecule type" value="Genomic_DNA"/>
</dbReference>
<keyword evidence="3" id="KW-1185">Reference proteome</keyword>
<organism evidence="2 3">
    <name type="scientific">Hyaloscypha hepaticicola</name>
    <dbReference type="NCBI Taxonomy" id="2082293"/>
    <lineage>
        <taxon>Eukaryota</taxon>
        <taxon>Fungi</taxon>
        <taxon>Dikarya</taxon>
        <taxon>Ascomycota</taxon>
        <taxon>Pezizomycotina</taxon>
        <taxon>Leotiomycetes</taxon>
        <taxon>Helotiales</taxon>
        <taxon>Hyaloscyphaceae</taxon>
        <taxon>Hyaloscypha</taxon>
    </lineage>
</organism>
<dbReference type="InterPro" id="IPR036396">
    <property type="entry name" value="Cyt_P450_sf"/>
</dbReference>
<sequence>MLNEALLAIGPVPIAAGILLLLVAAVYTHRFSSSKSATAGKLKLDPETLQIPQTISPKIPYIGHVLGFVEDGHSYFSSLCARTSLPVFTIRMAKVKLSIVKPELARHLPKVRHFSLSPLVQQLFGRPLALGEFSRSLLKEEDEMSRKFGPEVSRLFREEFIPNKNLRKYVEEIDGYVLREVGAMKSGQKIFLEDWIFKTLVGALGKSLWGGDNGPFSDPEFYNIIKNLDTFLMNMKRLNAPFNFMIDEKLLTARRFVRERLEAFSFEEYAEKCARGSTDAIKETFLGRVRELCITYGAATGGWTDYQLLLIAGLGPNVMAASTWMFHHLADPELLTQVRSELDEFVKQSEGSIDVANMSEACPLVLATWYEVLRTHGGFSLGRYVHEDTTLAGKYLLKKGSYTLAPLRPHHQDRQIWGAAADQFLPGRFLKEDGSLDELQRKLRVYGVFGTLCPGRYLAVHMAMALTVRLLLAFDMTPLNGSHKPPSENKDTIAGLATPALDVEVVMRRLENAPEGLEISFKSNRQEF</sequence>
<proteinExistence type="predicted"/>
<evidence type="ECO:0000256" key="1">
    <source>
        <dbReference type="SAM" id="Phobius"/>
    </source>
</evidence>
<dbReference type="PANTHER" id="PTHR47582">
    <property type="entry name" value="P450, PUTATIVE (EUROFUNG)-RELATED"/>
    <property type="match status" value="1"/>
</dbReference>
<dbReference type="InterPro" id="IPR053007">
    <property type="entry name" value="CYP450_monoxygenase_sec-met"/>
</dbReference>
<name>A0A2J6PX50_9HELO</name>
<dbReference type="Pfam" id="PF00067">
    <property type="entry name" value="p450"/>
    <property type="match status" value="1"/>
</dbReference>
<dbReference type="STRING" id="1745343.A0A2J6PX50"/>
<keyword evidence="1" id="KW-0812">Transmembrane</keyword>
<protein>
    <submittedName>
        <fullName evidence="2">Cytochrome P450</fullName>
    </submittedName>
</protein>
<dbReference type="PANTHER" id="PTHR47582:SF1">
    <property type="entry name" value="P450, PUTATIVE (EUROFUNG)-RELATED"/>
    <property type="match status" value="1"/>
</dbReference>
<dbReference type="Gene3D" id="1.10.630.10">
    <property type="entry name" value="Cytochrome P450"/>
    <property type="match status" value="1"/>
</dbReference>
<dbReference type="OrthoDB" id="1470350at2759"/>
<dbReference type="Proteomes" id="UP000235672">
    <property type="component" value="Unassembled WGS sequence"/>
</dbReference>
<dbReference type="SUPFAM" id="SSF48264">
    <property type="entry name" value="Cytochrome P450"/>
    <property type="match status" value="1"/>
</dbReference>
<accession>A0A2J6PX50</accession>